<gene>
    <name evidence="4" type="ORF">ACFQMG_15350</name>
</gene>
<protein>
    <submittedName>
        <fullName evidence="4">DUF3152 domain-containing protein</fullName>
    </submittedName>
</protein>
<dbReference type="Proteomes" id="UP001596435">
    <property type="component" value="Unassembled WGS sequence"/>
</dbReference>
<feature type="transmembrane region" description="Helical" evidence="2">
    <location>
        <begin position="31"/>
        <end position="52"/>
    </location>
</feature>
<keyword evidence="2" id="KW-1133">Transmembrane helix</keyword>
<feature type="compositionally biased region" description="Basic residues" evidence="1">
    <location>
        <begin position="18"/>
        <end position="27"/>
    </location>
</feature>
<evidence type="ECO:0000313" key="5">
    <source>
        <dbReference type="Proteomes" id="UP001596435"/>
    </source>
</evidence>
<evidence type="ECO:0000256" key="1">
    <source>
        <dbReference type="SAM" id="MobiDB-lite"/>
    </source>
</evidence>
<keyword evidence="2" id="KW-0812">Transmembrane</keyword>
<comment type="caution">
    <text evidence="4">The sequence shown here is derived from an EMBL/GenBank/DDBJ whole genome shotgun (WGS) entry which is preliminary data.</text>
</comment>
<dbReference type="RefSeq" id="WP_380231285.1">
    <property type="nucleotide sequence ID" value="NZ_JBHSVH010000002.1"/>
</dbReference>
<feature type="compositionally biased region" description="Low complexity" evidence="1">
    <location>
        <begin position="7"/>
        <end position="17"/>
    </location>
</feature>
<dbReference type="SUPFAM" id="SSF55486">
    <property type="entry name" value="Metalloproteases ('zincins'), catalytic domain"/>
    <property type="match status" value="1"/>
</dbReference>
<dbReference type="EMBL" id="JBHTAJ010000025">
    <property type="protein sequence ID" value="MFC7180932.1"/>
    <property type="molecule type" value="Genomic_DNA"/>
</dbReference>
<feature type="region of interest" description="Disordered" evidence="1">
    <location>
        <begin position="1"/>
        <end position="27"/>
    </location>
</feature>
<keyword evidence="5" id="KW-1185">Reference proteome</keyword>
<evidence type="ECO:0000313" key="4">
    <source>
        <dbReference type="EMBL" id="MFC7180932.1"/>
    </source>
</evidence>
<feature type="domain" description="DUF3152" evidence="3">
    <location>
        <begin position="100"/>
        <end position="268"/>
    </location>
</feature>
<proteinExistence type="predicted"/>
<accession>A0ABW2FY64</accession>
<dbReference type="Pfam" id="PF11350">
    <property type="entry name" value="DUF3152"/>
    <property type="match status" value="1"/>
</dbReference>
<evidence type="ECO:0000256" key="2">
    <source>
        <dbReference type="SAM" id="Phobius"/>
    </source>
</evidence>
<reference evidence="5" key="1">
    <citation type="journal article" date="2019" name="Int. J. Syst. Evol. Microbiol.">
        <title>The Global Catalogue of Microorganisms (GCM) 10K type strain sequencing project: providing services to taxonomists for standard genome sequencing and annotation.</title>
        <authorList>
            <consortium name="The Broad Institute Genomics Platform"/>
            <consortium name="The Broad Institute Genome Sequencing Center for Infectious Disease"/>
            <person name="Wu L."/>
            <person name="Ma J."/>
        </authorList>
    </citation>
    <scope>NUCLEOTIDE SEQUENCE [LARGE SCALE GENOMIC DNA]</scope>
    <source>
        <strain evidence="5">CGMCC 1.12859</strain>
    </source>
</reference>
<evidence type="ECO:0000259" key="3">
    <source>
        <dbReference type="Pfam" id="PF11350"/>
    </source>
</evidence>
<organism evidence="4 5">
    <name type="scientific">Kitasatospora paranensis</name>
    <dbReference type="NCBI Taxonomy" id="258053"/>
    <lineage>
        <taxon>Bacteria</taxon>
        <taxon>Bacillati</taxon>
        <taxon>Actinomycetota</taxon>
        <taxon>Actinomycetes</taxon>
        <taxon>Kitasatosporales</taxon>
        <taxon>Streptomycetaceae</taxon>
        <taxon>Kitasatospora</taxon>
    </lineage>
</organism>
<sequence>MPAANGTRRATAPSSRRTAARRRRRRARRRLVLGTGLVCTLAVLGGTAFVLLNGGGDGSGSGPVTQARPIPPLGTTRSPDPAPAAPSPSASPSPSPSPSPTEVKEKGKGTFTAAGSNGSAVGRGDIRRYKVEVEDGIGIDPQAAAAQVQAILGDKRSWTTDGKDGFRLVSDGTYDFTVRIASPATVDRICGAGGLDTKGEVNCDVGKQVMVNSKRWLTGSPQFSGSLDDYRALIVNHEVGHRIGHGHEGCPGKGKLAPAMMQQIYGLNGCLPNAWPYTADGVYISGPSVP</sequence>
<dbReference type="InterPro" id="IPR022603">
    <property type="entry name" value="DUF3152"/>
</dbReference>
<feature type="compositionally biased region" description="Pro residues" evidence="1">
    <location>
        <begin position="80"/>
        <end position="99"/>
    </location>
</feature>
<name>A0ABW2FY64_9ACTN</name>
<keyword evidence="2" id="KW-0472">Membrane</keyword>
<feature type="region of interest" description="Disordered" evidence="1">
    <location>
        <begin position="57"/>
        <end position="119"/>
    </location>
</feature>